<feature type="non-terminal residue" evidence="2">
    <location>
        <position position="1"/>
    </location>
</feature>
<protein>
    <submittedName>
        <fullName evidence="2">Uncharacterized protein</fullName>
    </submittedName>
</protein>
<feature type="compositionally biased region" description="Polar residues" evidence="1">
    <location>
        <begin position="193"/>
        <end position="234"/>
    </location>
</feature>
<feature type="region of interest" description="Disordered" evidence="1">
    <location>
        <begin position="193"/>
        <end position="257"/>
    </location>
</feature>
<feature type="compositionally biased region" description="Polar residues" evidence="1">
    <location>
        <begin position="1"/>
        <end position="10"/>
    </location>
</feature>
<feature type="compositionally biased region" description="Polar residues" evidence="1">
    <location>
        <begin position="248"/>
        <end position="257"/>
    </location>
</feature>
<dbReference type="AlphaFoldDB" id="A0A2G9RMF5"/>
<dbReference type="EMBL" id="KV935560">
    <property type="protein sequence ID" value="PIO28441.1"/>
    <property type="molecule type" value="Genomic_DNA"/>
</dbReference>
<evidence type="ECO:0000313" key="3">
    <source>
        <dbReference type="Proteomes" id="UP000228934"/>
    </source>
</evidence>
<feature type="compositionally biased region" description="Low complexity" evidence="1">
    <location>
        <begin position="26"/>
        <end position="39"/>
    </location>
</feature>
<dbReference type="Proteomes" id="UP000228934">
    <property type="component" value="Unassembled WGS sequence"/>
</dbReference>
<reference evidence="3" key="1">
    <citation type="journal article" date="2017" name="Nat. Commun.">
        <title>The North American bullfrog draft genome provides insight into hormonal regulation of long noncoding RNA.</title>
        <authorList>
            <person name="Hammond S.A."/>
            <person name="Warren R.L."/>
            <person name="Vandervalk B.P."/>
            <person name="Kucuk E."/>
            <person name="Khan H."/>
            <person name="Gibb E.A."/>
            <person name="Pandoh P."/>
            <person name="Kirk H."/>
            <person name="Zhao Y."/>
            <person name="Jones M."/>
            <person name="Mungall A.J."/>
            <person name="Coope R."/>
            <person name="Pleasance S."/>
            <person name="Moore R.A."/>
            <person name="Holt R.A."/>
            <person name="Round J.M."/>
            <person name="Ohora S."/>
            <person name="Walle B.V."/>
            <person name="Veldhoen N."/>
            <person name="Helbing C.C."/>
            <person name="Birol I."/>
        </authorList>
    </citation>
    <scope>NUCLEOTIDE SEQUENCE [LARGE SCALE GENOMIC DNA]</scope>
</reference>
<name>A0A2G9RMF5_AQUCT</name>
<keyword evidence="3" id="KW-1185">Reference proteome</keyword>
<gene>
    <name evidence="2" type="ORF">AB205_0018490</name>
</gene>
<feature type="compositionally biased region" description="Polar residues" evidence="1">
    <location>
        <begin position="40"/>
        <end position="54"/>
    </location>
</feature>
<proteinExistence type="predicted"/>
<feature type="compositionally biased region" description="Low complexity" evidence="1">
    <location>
        <begin position="235"/>
        <end position="247"/>
    </location>
</feature>
<organism evidence="2 3">
    <name type="scientific">Aquarana catesbeiana</name>
    <name type="common">American bullfrog</name>
    <name type="synonym">Rana catesbeiana</name>
    <dbReference type="NCBI Taxonomy" id="8400"/>
    <lineage>
        <taxon>Eukaryota</taxon>
        <taxon>Metazoa</taxon>
        <taxon>Chordata</taxon>
        <taxon>Craniata</taxon>
        <taxon>Vertebrata</taxon>
        <taxon>Euteleostomi</taxon>
        <taxon>Amphibia</taxon>
        <taxon>Batrachia</taxon>
        <taxon>Anura</taxon>
        <taxon>Neobatrachia</taxon>
        <taxon>Ranoidea</taxon>
        <taxon>Ranidae</taxon>
        <taxon>Aquarana</taxon>
    </lineage>
</organism>
<evidence type="ECO:0000313" key="2">
    <source>
        <dbReference type="EMBL" id="PIO28441.1"/>
    </source>
</evidence>
<feature type="region of interest" description="Disordered" evidence="1">
    <location>
        <begin position="1"/>
        <end position="78"/>
    </location>
</feature>
<accession>A0A2G9RMF5</accession>
<sequence>FYCSTSSNVSECKENTDNNETETVQEGEQATQEGEGQSQSVDQTARPSSLQRSIHVSHDRPTTSRSSRRGKKPENPEMDEAMKSLMDEMTSFKRQETKDPFCDPNNSNASFLRTICHTPQKAPAARQMEIHMGIFNYVGGCIRAAESGMPLPTISQYEAPQRSYCQYSYESPCLPAQPYLLPYPQTPVRAYSSMHNTQRPSYASSPAHSSQGTYPQSVYTSSNSADASEANKQTSSGSSSQNSTSYSLPPTSFYQDL</sequence>
<evidence type="ECO:0000256" key="1">
    <source>
        <dbReference type="SAM" id="MobiDB-lite"/>
    </source>
</evidence>